<feature type="signal peptide" evidence="1">
    <location>
        <begin position="1"/>
        <end position="26"/>
    </location>
</feature>
<comment type="caution">
    <text evidence="2">The sequence shown here is derived from an EMBL/GenBank/DDBJ whole genome shotgun (WGS) entry which is preliminary data.</text>
</comment>
<name>A0AAW0Q6I8_9PEZI</name>
<dbReference type="EMBL" id="JAQQWP010000011">
    <property type="protein sequence ID" value="KAK8095591.1"/>
    <property type="molecule type" value="Genomic_DNA"/>
</dbReference>
<reference evidence="2 3" key="1">
    <citation type="submission" date="2023-01" db="EMBL/GenBank/DDBJ databases">
        <title>Analysis of 21 Apiospora genomes using comparative genomics revels a genus with tremendous synthesis potential of carbohydrate active enzymes and secondary metabolites.</title>
        <authorList>
            <person name="Sorensen T."/>
        </authorList>
    </citation>
    <scope>NUCLEOTIDE SEQUENCE [LARGE SCALE GENOMIC DNA]</scope>
    <source>
        <strain evidence="2 3">CBS 117206</strain>
    </source>
</reference>
<protein>
    <submittedName>
        <fullName evidence="2">Uncharacterized protein</fullName>
    </submittedName>
</protein>
<gene>
    <name evidence="2" type="ORF">PG999_013613</name>
</gene>
<evidence type="ECO:0000256" key="1">
    <source>
        <dbReference type="SAM" id="SignalP"/>
    </source>
</evidence>
<accession>A0AAW0Q6I8</accession>
<evidence type="ECO:0000313" key="2">
    <source>
        <dbReference type="EMBL" id="KAK8095591.1"/>
    </source>
</evidence>
<keyword evidence="3" id="KW-1185">Reference proteome</keyword>
<proteinExistence type="predicted"/>
<keyword evidence="1" id="KW-0732">Signal</keyword>
<dbReference type="AlphaFoldDB" id="A0AAW0Q6I8"/>
<feature type="chain" id="PRO_5043844433" evidence="1">
    <location>
        <begin position="27"/>
        <end position="330"/>
    </location>
</feature>
<evidence type="ECO:0000313" key="3">
    <source>
        <dbReference type="Proteomes" id="UP001392437"/>
    </source>
</evidence>
<organism evidence="2 3">
    <name type="scientific">Apiospora kogelbergensis</name>
    <dbReference type="NCBI Taxonomy" id="1337665"/>
    <lineage>
        <taxon>Eukaryota</taxon>
        <taxon>Fungi</taxon>
        <taxon>Dikarya</taxon>
        <taxon>Ascomycota</taxon>
        <taxon>Pezizomycotina</taxon>
        <taxon>Sordariomycetes</taxon>
        <taxon>Xylariomycetidae</taxon>
        <taxon>Amphisphaeriales</taxon>
        <taxon>Apiosporaceae</taxon>
        <taxon>Apiospora</taxon>
    </lineage>
</organism>
<dbReference type="Proteomes" id="UP001392437">
    <property type="component" value="Unassembled WGS sequence"/>
</dbReference>
<sequence length="330" mass="34688">MLSISDAALFLPLLMLLSIAPSLASAFSLNVAGPDWTYVADDKHLKPSTSEQCRKAYSAEIACPDTLLGIVASMRPDFKPTTKDYANMCTTTCKEALEKYVGGVRAACQMDAGDAVQLLTQTTKPYKYADLSVSVIGQLFQFHLAQSCRTDLYRRGNFCGFTAEHAEVDDDFECDDVCSATFFQNAHDYSPASKYEFNYYSLVTESQWWNDQYASGYDRLIACGKVKAPSAPTGSSTAPGSSATFATATVSGGATSTSNIDPLSAAQTSAPSATGMDKASAETLSAVAASASAALPVISAAAAGSGGLNPMRQLASAACAILLSKFMLGL</sequence>